<gene>
    <name evidence="3" type="ORF">Gogos_001975</name>
</gene>
<dbReference type="OrthoDB" id="997025at2759"/>
<feature type="coiled-coil region" evidence="1">
    <location>
        <begin position="11"/>
        <end position="56"/>
    </location>
</feature>
<evidence type="ECO:0000256" key="1">
    <source>
        <dbReference type="SAM" id="Coils"/>
    </source>
</evidence>
<protein>
    <submittedName>
        <fullName evidence="3">Uncharacterized protein</fullName>
    </submittedName>
</protein>
<dbReference type="EMBL" id="JABEZY010000012">
    <property type="protein sequence ID" value="MBA0750567.1"/>
    <property type="molecule type" value="Genomic_DNA"/>
</dbReference>
<evidence type="ECO:0000313" key="4">
    <source>
        <dbReference type="Proteomes" id="UP000593579"/>
    </source>
</evidence>
<evidence type="ECO:0000313" key="3">
    <source>
        <dbReference type="EMBL" id="MBA0750567.1"/>
    </source>
</evidence>
<feature type="region of interest" description="Disordered" evidence="2">
    <location>
        <begin position="75"/>
        <end position="96"/>
    </location>
</feature>
<dbReference type="AlphaFoldDB" id="A0A7J9CPZ5"/>
<dbReference type="Proteomes" id="UP000593579">
    <property type="component" value="Unassembled WGS sequence"/>
</dbReference>
<comment type="caution">
    <text evidence="3">The sequence shown here is derived from an EMBL/GenBank/DDBJ whole genome shotgun (WGS) entry which is preliminary data.</text>
</comment>
<keyword evidence="1" id="KW-0175">Coiled coil</keyword>
<name>A0A7J9CPZ5_GOSGO</name>
<proteinExistence type="predicted"/>
<reference evidence="3 4" key="1">
    <citation type="journal article" date="2019" name="Genome Biol. Evol.">
        <title>Insights into the evolution of the New World diploid cottons (Gossypium, subgenus Houzingenia) based on genome sequencing.</title>
        <authorList>
            <person name="Grover C.E."/>
            <person name="Arick M.A. 2nd"/>
            <person name="Thrash A."/>
            <person name="Conover J.L."/>
            <person name="Sanders W.S."/>
            <person name="Peterson D.G."/>
            <person name="Frelichowski J.E."/>
            <person name="Scheffler J.A."/>
            <person name="Scheffler B.E."/>
            <person name="Wendel J.F."/>
        </authorList>
    </citation>
    <scope>NUCLEOTIDE SEQUENCE [LARGE SCALE GENOMIC DNA]</scope>
    <source>
        <strain evidence="3">5</strain>
        <tissue evidence="3">Leaf</tissue>
    </source>
</reference>
<accession>A0A7J9CPZ5</accession>
<organism evidence="3 4">
    <name type="scientific">Gossypium gossypioides</name>
    <name type="common">Mexican cotton</name>
    <name type="synonym">Selera gossypioides</name>
    <dbReference type="NCBI Taxonomy" id="34282"/>
    <lineage>
        <taxon>Eukaryota</taxon>
        <taxon>Viridiplantae</taxon>
        <taxon>Streptophyta</taxon>
        <taxon>Embryophyta</taxon>
        <taxon>Tracheophyta</taxon>
        <taxon>Spermatophyta</taxon>
        <taxon>Magnoliopsida</taxon>
        <taxon>eudicotyledons</taxon>
        <taxon>Gunneridae</taxon>
        <taxon>Pentapetalae</taxon>
        <taxon>rosids</taxon>
        <taxon>malvids</taxon>
        <taxon>Malvales</taxon>
        <taxon>Malvaceae</taxon>
        <taxon>Malvoideae</taxon>
        <taxon>Gossypium</taxon>
    </lineage>
</organism>
<sequence>MKKSAYTNKRCRDLQKEANQLRADLEKTKKEHDVKVSEFKKKLKAKEEEVGKTINKVEEIANSNIWEKLRSLDLGSGLQLDDSPNTRISRSRYSSR</sequence>
<keyword evidence="4" id="KW-1185">Reference proteome</keyword>
<evidence type="ECO:0000256" key="2">
    <source>
        <dbReference type="SAM" id="MobiDB-lite"/>
    </source>
</evidence>